<dbReference type="PANTHER" id="PTHR22761">
    <property type="entry name" value="CHARGED MULTIVESICULAR BODY PROTEIN"/>
    <property type="match status" value="1"/>
</dbReference>
<gene>
    <name evidence="2" type="ORF">E6O75_ATG03542</name>
</gene>
<feature type="compositionally biased region" description="Basic and acidic residues" evidence="1">
    <location>
        <begin position="604"/>
        <end position="615"/>
    </location>
</feature>
<evidence type="ECO:0000313" key="2">
    <source>
        <dbReference type="EMBL" id="TID25679.1"/>
    </source>
</evidence>
<name>A0A4Z1PDY4_9PEZI</name>
<dbReference type="EMBL" id="SNSC02000003">
    <property type="protein sequence ID" value="TID25679.1"/>
    <property type="molecule type" value="Genomic_DNA"/>
</dbReference>
<dbReference type="InterPro" id="IPR005024">
    <property type="entry name" value="Snf7_fam"/>
</dbReference>
<comment type="caution">
    <text evidence="2">The sequence shown here is derived from an EMBL/GenBank/DDBJ whole genome shotgun (WGS) entry which is preliminary data.</text>
</comment>
<dbReference type="AlphaFoldDB" id="A0A4Z1PDY4"/>
<protein>
    <recommendedName>
        <fullName evidence="4">Snf7-domain-containing protein</fullName>
    </recommendedName>
</protein>
<keyword evidence="3" id="KW-1185">Reference proteome</keyword>
<dbReference type="PANTHER" id="PTHR22761:SF18">
    <property type="entry name" value="SORTING PROTEIN SNF7 FAMILY PROTEIN, PUTATIVE (AFU_ORTHOLOGUE AFUA_2G16692)-RELATED"/>
    <property type="match status" value="1"/>
</dbReference>
<feature type="region of interest" description="Disordered" evidence="1">
    <location>
        <begin position="542"/>
        <end position="689"/>
    </location>
</feature>
<evidence type="ECO:0008006" key="4">
    <source>
        <dbReference type="Google" id="ProtNLM"/>
    </source>
</evidence>
<dbReference type="GO" id="GO:0000815">
    <property type="term" value="C:ESCRT III complex"/>
    <property type="evidence" value="ECO:0007669"/>
    <property type="project" value="TreeGrafter"/>
</dbReference>
<sequence>MLGADIFEHGVCCSQLCLGLDRDSSKTRTTGSELVFNLAATPTWPDLENYPIRNLSCDTDAINAFAGILTLYNAKFEGGLLAGQSGRVLCCFFILRLAISQPRLLSHLYSMSELLNFILDQENSFKNRARLSSLWSDFPLHKVANPDGYAANINAWKKALFHASLAGLIPTTATTASKKGAKESGTNDVLVLATGQELTRALEFRPWGIPAGLASVVQEAVANRELVPLSDFQTSKYSIYSRSWIPTPWQVIQWSLRQIGLTGGPPNKLSVGRFVVVENVEAAANAVTLLQDELHRSTTSGTYSLQTFTHHFSHVLGAGSPPLTQNDILVLLTYMSRDKPSLSYSPSTGTIKFTPPTSSRAEEITETDISIAQVKSLQLSLDLAIPPLESRLESLTSAVRNAVQKQQLSTARSLLKSKKLVENTLEKRRANLLQVEESLHAIDNAADNVAIIQSMQKSAAVMKTLNESVGGVEGVERITDALRDEMAVAEDIGRIIAEPGAAAVPEVEVEDEFEALVAEEKKKVEEKERIEREKKEAMERVERDKKEAIERAELEKKEEQERVDREKREANERIERALERTRREKREREEAEATSRQLAELEAFETKKEEERKQAEALSARLAASESVSATSEAVSIPAAVSTEEEEQSPSRSMEMMREMKLDENKSSAVTTTEREQHENKKPEPMLAS</sequence>
<feature type="compositionally biased region" description="Basic and acidic residues" evidence="1">
    <location>
        <begin position="542"/>
        <end position="593"/>
    </location>
</feature>
<feature type="compositionally biased region" description="Low complexity" evidence="1">
    <location>
        <begin position="616"/>
        <end position="636"/>
    </location>
</feature>
<dbReference type="STRING" id="86259.A0A4Z1PDY4"/>
<dbReference type="GO" id="GO:0009898">
    <property type="term" value="C:cytoplasmic side of plasma membrane"/>
    <property type="evidence" value="ECO:0007669"/>
    <property type="project" value="TreeGrafter"/>
</dbReference>
<proteinExistence type="predicted"/>
<feature type="compositionally biased region" description="Basic and acidic residues" evidence="1">
    <location>
        <begin position="655"/>
        <end position="666"/>
    </location>
</feature>
<accession>A0A4Z1PDY4</accession>
<reference evidence="2 3" key="1">
    <citation type="submission" date="2019-04" db="EMBL/GenBank/DDBJ databases">
        <title>High contiguity whole genome sequence and gene annotation resource for two Venturia nashicola isolates.</title>
        <authorList>
            <person name="Prokchorchik M."/>
            <person name="Won K."/>
            <person name="Lee Y."/>
            <person name="Choi E.D."/>
            <person name="Segonzac C."/>
            <person name="Sohn K.H."/>
        </authorList>
    </citation>
    <scope>NUCLEOTIDE SEQUENCE [LARGE SCALE GENOMIC DNA]</scope>
    <source>
        <strain evidence="2 3">PRI2</strain>
    </source>
</reference>
<dbReference type="GO" id="GO:0005771">
    <property type="term" value="C:multivesicular body"/>
    <property type="evidence" value="ECO:0007669"/>
    <property type="project" value="TreeGrafter"/>
</dbReference>
<dbReference type="Pfam" id="PF03357">
    <property type="entry name" value="Snf7"/>
    <property type="match status" value="1"/>
</dbReference>
<dbReference type="Gene3D" id="6.10.140.1230">
    <property type="match status" value="1"/>
</dbReference>
<organism evidence="2 3">
    <name type="scientific">Venturia nashicola</name>
    <dbReference type="NCBI Taxonomy" id="86259"/>
    <lineage>
        <taxon>Eukaryota</taxon>
        <taxon>Fungi</taxon>
        <taxon>Dikarya</taxon>
        <taxon>Ascomycota</taxon>
        <taxon>Pezizomycotina</taxon>
        <taxon>Dothideomycetes</taxon>
        <taxon>Pleosporomycetidae</taxon>
        <taxon>Venturiales</taxon>
        <taxon>Venturiaceae</taxon>
        <taxon>Venturia</taxon>
    </lineage>
</organism>
<dbReference type="GO" id="GO:0006900">
    <property type="term" value="P:vesicle budding from membrane"/>
    <property type="evidence" value="ECO:0007669"/>
    <property type="project" value="TreeGrafter"/>
</dbReference>
<evidence type="ECO:0000256" key="1">
    <source>
        <dbReference type="SAM" id="MobiDB-lite"/>
    </source>
</evidence>
<feature type="compositionally biased region" description="Basic and acidic residues" evidence="1">
    <location>
        <begin position="673"/>
        <end position="689"/>
    </location>
</feature>
<dbReference type="GO" id="GO:0032511">
    <property type="term" value="P:late endosome to vacuole transport via multivesicular body sorting pathway"/>
    <property type="evidence" value="ECO:0007669"/>
    <property type="project" value="TreeGrafter"/>
</dbReference>
<evidence type="ECO:0000313" key="3">
    <source>
        <dbReference type="Proteomes" id="UP000298493"/>
    </source>
</evidence>
<dbReference type="Proteomes" id="UP000298493">
    <property type="component" value="Unassembled WGS sequence"/>
</dbReference>